<dbReference type="InterPro" id="IPR004422">
    <property type="entry name" value="RFAP_synthase"/>
</dbReference>
<dbReference type="KEGG" id="aagg:ETAA8_20720"/>
<keyword evidence="1" id="KW-0732">Signal</keyword>
<feature type="domain" description="GHMP kinase C-terminal" evidence="2">
    <location>
        <begin position="254"/>
        <end position="307"/>
    </location>
</feature>
<evidence type="ECO:0000313" key="4">
    <source>
        <dbReference type="Proteomes" id="UP000315017"/>
    </source>
</evidence>
<dbReference type="InterPro" id="IPR013750">
    <property type="entry name" value="GHMP_kinase_C_dom"/>
</dbReference>
<feature type="chain" id="PRO_5021697294" description="GHMP kinase C-terminal domain-containing protein" evidence="1">
    <location>
        <begin position="22"/>
        <end position="326"/>
    </location>
</feature>
<dbReference type="RefSeq" id="WP_145087868.1">
    <property type="nucleotide sequence ID" value="NZ_CP036274.1"/>
</dbReference>
<protein>
    <recommendedName>
        <fullName evidence="2">GHMP kinase C-terminal domain-containing protein</fullName>
    </recommendedName>
</protein>
<sequence precursor="true">MPRQVLVTAPSRLHFGLFALAASCEGVAHPSSETPSRSYGGVGVMISQPGIQLRVQSATAFAACGQLAERAASFARRWAEFYAQSLDDLSLEVLAAPPDHVGLGTGTQLGLAISAGLTAFRGLPVPQPDELARSVGRGLRSAVGAYGFSLGGMIVDRGKLPGEFLSPLDCRLALPETWRFVLVRPLQGSGLTGACEQQAMDQANRNLAPLSEQLITEARESLVPAAALGQFDNFAASLGRYCELAGQFYTSVQGGPYNGPVVTALAVQIRALGHVGLGQSSWGPTLFVACPDATVAQELADQLRTTFSVPLEITITSVYNHAALIE</sequence>
<feature type="signal peptide" evidence="1">
    <location>
        <begin position="1"/>
        <end position="21"/>
    </location>
</feature>
<accession>A0A517Y9U4</accession>
<name>A0A517Y9U4_9BACT</name>
<dbReference type="AlphaFoldDB" id="A0A517Y9U4"/>
<evidence type="ECO:0000256" key="1">
    <source>
        <dbReference type="SAM" id="SignalP"/>
    </source>
</evidence>
<evidence type="ECO:0000259" key="2">
    <source>
        <dbReference type="Pfam" id="PF08544"/>
    </source>
</evidence>
<dbReference type="Pfam" id="PF08544">
    <property type="entry name" value="GHMP_kinases_C"/>
    <property type="match status" value="1"/>
</dbReference>
<evidence type="ECO:0000313" key="3">
    <source>
        <dbReference type="EMBL" id="QDU26988.1"/>
    </source>
</evidence>
<dbReference type="EMBL" id="CP036274">
    <property type="protein sequence ID" value="QDU26988.1"/>
    <property type="molecule type" value="Genomic_DNA"/>
</dbReference>
<dbReference type="PIRSF" id="PIRSF004884">
    <property type="entry name" value="Sugar_kin_arch"/>
    <property type="match status" value="1"/>
</dbReference>
<gene>
    <name evidence="3" type="ORF">ETAA8_20720</name>
</gene>
<dbReference type="Proteomes" id="UP000315017">
    <property type="component" value="Chromosome"/>
</dbReference>
<organism evidence="3 4">
    <name type="scientific">Anatilimnocola aggregata</name>
    <dbReference type="NCBI Taxonomy" id="2528021"/>
    <lineage>
        <taxon>Bacteria</taxon>
        <taxon>Pseudomonadati</taxon>
        <taxon>Planctomycetota</taxon>
        <taxon>Planctomycetia</taxon>
        <taxon>Pirellulales</taxon>
        <taxon>Pirellulaceae</taxon>
        <taxon>Anatilimnocola</taxon>
    </lineage>
</organism>
<dbReference type="OrthoDB" id="1492801at2"/>
<reference evidence="3 4" key="1">
    <citation type="submission" date="2019-02" db="EMBL/GenBank/DDBJ databases">
        <title>Deep-cultivation of Planctomycetes and their phenomic and genomic characterization uncovers novel biology.</title>
        <authorList>
            <person name="Wiegand S."/>
            <person name="Jogler M."/>
            <person name="Boedeker C."/>
            <person name="Pinto D."/>
            <person name="Vollmers J."/>
            <person name="Rivas-Marin E."/>
            <person name="Kohn T."/>
            <person name="Peeters S.H."/>
            <person name="Heuer A."/>
            <person name="Rast P."/>
            <person name="Oberbeckmann S."/>
            <person name="Bunk B."/>
            <person name="Jeske O."/>
            <person name="Meyerdierks A."/>
            <person name="Storesund J.E."/>
            <person name="Kallscheuer N."/>
            <person name="Luecker S."/>
            <person name="Lage O.M."/>
            <person name="Pohl T."/>
            <person name="Merkel B.J."/>
            <person name="Hornburger P."/>
            <person name="Mueller R.-W."/>
            <person name="Bruemmer F."/>
            <person name="Labrenz M."/>
            <person name="Spormann A.M."/>
            <person name="Op den Camp H."/>
            <person name="Overmann J."/>
            <person name="Amann R."/>
            <person name="Jetten M.S.M."/>
            <person name="Mascher T."/>
            <person name="Medema M.H."/>
            <person name="Devos D.P."/>
            <person name="Kaster A.-K."/>
            <person name="Ovreas L."/>
            <person name="Rohde M."/>
            <person name="Galperin M.Y."/>
            <person name="Jogler C."/>
        </authorList>
    </citation>
    <scope>NUCLEOTIDE SEQUENCE [LARGE SCALE GENOMIC DNA]</scope>
    <source>
        <strain evidence="3 4">ETA_A8</strain>
    </source>
</reference>
<dbReference type="PROSITE" id="PS51257">
    <property type="entry name" value="PROKAR_LIPOPROTEIN"/>
    <property type="match status" value="1"/>
</dbReference>
<keyword evidence="4" id="KW-1185">Reference proteome</keyword>
<proteinExistence type="predicted"/>